<dbReference type="PANTHER" id="PTHR12270:SF25">
    <property type="entry name" value="GLYCOSYLTRANSFERASE-LIKE PROTEIN LARGE"/>
    <property type="match status" value="1"/>
</dbReference>
<evidence type="ECO:0000313" key="7">
    <source>
        <dbReference type="EMBL" id="THH17862.1"/>
    </source>
</evidence>
<keyword evidence="2" id="KW-0812">Transmembrane</keyword>
<keyword evidence="8" id="KW-1185">Reference proteome</keyword>
<dbReference type="Gene3D" id="3.90.550.10">
    <property type="entry name" value="Spore Coat Polysaccharide Biosynthesis Protein SpsA, Chain A"/>
    <property type="match status" value="1"/>
</dbReference>
<proteinExistence type="predicted"/>
<dbReference type="Proteomes" id="UP000310158">
    <property type="component" value="Unassembled WGS sequence"/>
</dbReference>
<organism evidence="7 8">
    <name type="scientific">Bondarzewia mesenterica</name>
    <dbReference type="NCBI Taxonomy" id="1095465"/>
    <lineage>
        <taxon>Eukaryota</taxon>
        <taxon>Fungi</taxon>
        <taxon>Dikarya</taxon>
        <taxon>Basidiomycota</taxon>
        <taxon>Agaricomycotina</taxon>
        <taxon>Agaricomycetes</taxon>
        <taxon>Russulales</taxon>
        <taxon>Bondarzewiaceae</taxon>
        <taxon>Bondarzewia</taxon>
    </lineage>
</organism>
<dbReference type="Pfam" id="PF13896">
    <property type="entry name" value="Glyco_transf_49"/>
    <property type="match status" value="1"/>
</dbReference>
<sequence>MPTLPPDTTWSSLVSNACRSSEAMVLESNLDTRRLAIGYNPATTTIPGKGGDLLSNLDSITSDSVLYWPVSGLTGPQYGYGAPTSRYSPHHFPMSESLFLSKAFSNSMHPMKIIPFFYKGSEVFDDDDITITTLVTSNRFHVLKALAERDNPVSLKTNLASLHTLLRSSPALASRADIHLVISPFPRAFNTWRNIARLFARTAYILVLDVDFAICTSWRGPVRSLLRTSGEMARRMREGSAALVIPAFEYVRAEEGRDQSAFPKYKQVIFCDFMADFTTILGAKPGEIYKVTQYQSAYEPYVIVKRDAGGWCDERFTGYGGNKAACLFEMYLSGISFYVLSDHFLIHQNHVYEEEARRNERKHNRKLYADFKEEMCLRYIKRFYDEGLLNTTRGHNAQEECRKIKGIGKIVTQLLDER</sequence>
<evidence type="ECO:0008006" key="9">
    <source>
        <dbReference type="Google" id="ProtNLM"/>
    </source>
</evidence>
<gene>
    <name evidence="7" type="ORF">EW146_g3016</name>
</gene>
<evidence type="ECO:0000256" key="3">
    <source>
        <dbReference type="ARBA" id="ARBA00022968"/>
    </source>
</evidence>
<keyword evidence="3" id="KW-0735">Signal-anchor</keyword>
<evidence type="ECO:0000256" key="2">
    <source>
        <dbReference type="ARBA" id="ARBA00022692"/>
    </source>
</evidence>
<dbReference type="OrthoDB" id="411524at2759"/>
<protein>
    <recommendedName>
        <fullName evidence="9">Glycosyltransferase family 49 protein</fullName>
    </recommendedName>
</protein>
<accession>A0A4S4LZ33</accession>
<evidence type="ECO:0000256" key="4">
    <source>
        <dbReference type="ARBA" id="ARBA00022989"/>
    </source>
</evidence>
<dbReference type="InterPro" id="IPR029044">
    <property type="entry name" value="Nucleotide-diphossugar_trans"/>
</dbReference>
<keyword evidence="5" id="KW-0472">Membrane</keyword>
<evidence type="ECO:0000256" key="5">
    <source>
        <dbReference type="ARBA" id="ARBA00023136"/>
    </source>
</evidence>
<reference evidence="7 8" key="1">
    <citation type="submission" date="2019-02" db="EMBL/GenBank/DDBJ databases">
        <title>Genome sequencing of the rare red list fungi Bondarzewia mesenterica.</title>
        <authorList>
            <person name="Buettner E."/>
            <person name="Kellner H."/>
        </authorList>
    </citation>
    <scope>NUCLEOTIDE SEQUENCE [LARGE SCALE GENOMIC DNA]</scope>
    <source>
        <strain evidence="7 8">DSM 108281</strain>
    </source>
</reference>
<evidence type="ECO:0000256" key="1">
    <source>
        <dbReference type="ARBA" id="ARBA00004606"/>
    </source>
</evidence>
<dbReference type="PANTHER" id="PTHR12270">
    <property type="entry name" value="GLYCOSYLTRANSFERASE-RELATED"/>
    <property type="match status" value="1"/>
</dbReference>
<keyword evidence="6" id="KW-0325">Glycoprotein</keyword>
<dbReference type="GO" id="GO:0035269">
    <property type="term" value="P:protein O-linked glycosylation via mannose"/>
    <property type="evidence" value="ECO:0007669"/>
    <property type="project" value="TreeGrafter"/>
</dbReference>
<comment type="caution">
    <text evidence="7">The sequence shown here is derived from an EMBL/GenBank/DDBJ whole genome shotgun (WGS) entry which is preliminary data.</text>
</comment>
<name>A0A4S4LZ33_9AGAM</name>
<evidence type="ECO:0000313" key="8">
    <source>
        <dbReference type="Proteomes" id="UP000310158"/>
    </source>
</evidence>
<dbReference type="AlphaFoldDB" id="A0A4S4LZ33"/>
<dbReference type="GO" id="GO:0016020">
    <property type="term" value="C:membrane"/>
    <property type="evidence" value="ECO:0007669"/>
    <property type="project" value="UniProtKB-SubCell"/>
</dbReference>
<evidence type="ECO:0000256" key="6">
    <source>
        <dbReference type="ARBA" id="ARBA00023180"/>
    </source>
</evidence>
<comment type="subcellular location">
    <subcellularLocation>
        <location evidence="1">Membrane</location>
        <topology evidence="1">Single-pass type II membrane protein</topology>
    </subcellularLocation>
</comment>
<dbReference type="EMBL" id="SGPL01000094">
    <property type="protein sequence ID" value="THH17862.1"/>
    <property type="molecule type" value="Genomic_DNA"/>
</dbReference>
<keyword evidence="4" id="KW-1133">Transmembrane helix</keyword>
<dbReference type="InterPro" id="IPR051292">
    <property type="entry name" value="Xyl/GlcA_transferase"/>
</dbReference>
<dbReference type="GO" id="GO:0042285">
    <property type="term" value="F:xylosyltransferase activity"/>
    <property type="evidence" value="ECO:0007669"/>
    <property type="project" value="TreeGrafter"/>
</dbReference>
<dbReference type="GO" id="GO:0015020">
    <property type="term" value="F:glucuronosyltransferase activity"/>
    <property type="evidence" value="ECO:0007669"/>
    <property type="project" value="TreeGrafter"/>
</dbReference>